<dbReference type="PROSITE" id="PS50110">
    <property type="entry name" value="RESPONSE_REGULATORY"/>
    <property type="match status" value="1"/>
</dbReference>
<evidence type="ECO:0000256" key="1">
    <source>
        <dbReference type="ARBA" id="ARBA00022553"/>
    </source>
</evidence>
<comment type="caution">
    <text evidence="3">Lacks conserved residue(s) required for the propagation of feature annotation.</text>
</comment>
<comment type="caution">
    <text evidence="6">The sequence shown here is derived from an EMBL/GenBank/DDBJ whole genome shotgun (WGS) entry which is preliminary data.</text>
</comment>
<dbReference type="CDD" id="cd17535">
    <property type="entry name" value="REC_NarL-like"/>
    <property type="match status" value="1"/>
</dbReference>
<dbReference type="Gene3D" id="1.10.10.10">
    <property type="entry name" value="Winged helix-like DNA-binding domain superfamily/Winged helix DNA-binding domain"/>
    <property type="match status" value="1"/>
</dbReference>
<dbReference type="PANTHER" id="PTHR43214">
    <property type="entry name" value="TWO-COMPONENT RESPONSE REGULATOR"/>
    <property type="match status" value="1"/>
</dbReference>
<dbReference type="PRINTS" id="PR00038">
    <property type="entry name" value="HTHLUXR"/>
</dbReference>
<dbReference type="InterPro" id="IPR001789">
    <property type="entry name" value="Sig_transdc_resp-reg_receiver"/>
</dbReference>
<feature type="domain" description="Response regulatory" evidence="5">
    <location>
        <begin position="7"/>
        <end position="126"/>
    </location>
</feature>
<dbReference type="CDD" id="cd06170">
    <property type="entry name" value="LuxR_C_like"/>
    <property type="match status" value="1"/>
</dbReference>
<dbReference type="InterPro" id="IPR016032">
    <property type="entry name" value="Sig_transdc_resp-reg_C-effctor"/>
</dbReference>
<proteinExistence type="predicted"/>
<dbReference type="EMBL" id="JAYFUH010000226">
    <property type="protein sequence ID" value="MEA5668206.1"/>
    <property type="molecule type" value="Genomic_DNA"/>
</dbReference>
<dbReference type="SMART" id="SM00421">
    <property type="entry name" value="HTH_LUXR"/>
    <property type="match status" value="1"/>
</dbReference>
<accession>A0ABU5V4H0</accession>
<dbReference type="Pfam" id="PF00196">
    <property type="entry name" value="GerE"/>
    <property type="match status" value="1"/>
</dbReference>
<sequence length="225" mass="24420">MKPLSLRVVIADDHSAVRAGIHHVIEASGGASIMGTARNSSELLELLGRVECDVLITGYAMPGGRHGDGMFLFRLIRQRFPELRIVVLTMLDNPGIVHSLLKLGITCILSKSDSMSHLMPAVHVAYADGRYLSPTIAEVADSITTSRAQIHALSGRELEVIRLYVSGMTVNEIAERLNRSKKTISSQKGAAMLKLGLKRDLDLLRYGLESGLVGGDARMAVQRAH</sequence>
<dbReference type="SUPFAM" id="SSF52172">
    <property type="entry name" value="CheY-like"/>
    <property type="match status" value="1"/>
</dbReference>
<dbReference type="InterPro" id="IPR011006">
    <property type="entry name" value="CheY-like_superfamily"/>
</dbReference>
<dbReference type="InterPro" id="IPR058245">
    <property type="entry name" value="NreC/VraR/RcsB-like_REC"/>
</dbReference>
<name>A0ABU5V4H0_9GAMM</name>
<evidence type="ECO:0000256" key="2">
    <source>
        <dbReference type="ARBA" id="ARBA00023125"/>
    </source>
</evidence>
<evidence type="ECO:0000256" key="3">
    <source>
        <dbReference type="PROSITE-ProRule" id="PRU00169"/>
    </source>
</evidence>
<feature type="domain" description="HTH luxR-type" evidence="4">
    <location>
        <begin position="146"/>
        <end position="211"/>
    </location>
</feature>
<dbReference type="InterPro" id="IPR036388">
    <property type="entry name" value="WH-like_DNA-bd_sf"/>
</dbReference>
<reference evidence="6 7" key="1">
    <citation type="submission" date="2023-12" db="EMBL/GenBank/DDBJ databases">
        <title>Stenotrophomonas guangdongensis sp. nov., isolated from wilted pepper plants (Capsicum annuum).</title>
        <authorList>
            <person name="Qiu M."/>
            <person name="Li Y."/>
            <person name="Liu Q."/>
            <person name="Zhang X."/>
            <person name="Huang Y."/>
            <person name="Guo R."/>
            <person name="Hu M."/>
            <person name="Zhou J."/>
            <person name="Zhou X."/>
        </authorList>
    </citation>
    <scope>NUCLEOTIDE SEQUENCE [LARGE SCALE GENOMIC DNA]</scope>
    <source>
        <strain evidence="6 7">MH1</strain>
    </source>
</reference>
<organism evidence="6 7">
    <name type="scientific">Stenotrophomonas capsici</name>
    <dbReference type="NCBI Taxonomy" id="3110230"/>
    <lineage>
        <taxon>Bacteria</taxon>
        <taxon>Pseudomonadati</taxon>
        <taxon>Pseudomonadota</taxon>
        <taxon>Gammaproteobacteria</taxon>
        <taxon>Lysobacterales</taxon>
        <taxon>Lysobacteraceae</taxon>
        <taxon>Stenotrophomonas</taxon>
    </lineage>
</organism>
<gene>
    <name evidence="6" type="ORF">VA603_11725</name>
</gene>
<dbReference type="PROSITE" id="PS00622">
    <property type="entry name" value="HTH_LUXR_1"/>
    <property type="match status" value="1"/>
</dbReference>
<dbReference type="Pfam" id="PF00072">
    <property type="entry name" value="Response_reg"/>
    <property type="match status" value="1"/>
</dbReference>
<evidence type="ECO:0000313" key="7">
    <source>
        <dbReference type="Proteomes" id="UP001301653"/>
    </source>
</evidence>
<dbReference type="PANTHER" id="PTHR43214:SF17">
    <property type="entry name" value="TRANSCRIPTIONAL REGULATORY PROTEIN RCSB"/>
    <property type="match status" value="1"/>
</dbReference>
<dbReference type="Proteomes" id="UP001301653">
    <property type="component" value="Unassembled WGS sequence"/>
</dbReference>
<keyword evidence="2" id="KW-0238">DNA-binding</keyword>
<dbReference type="RefSeq" id="WP_192287030.1">
    <property type="nucleotide sequence ID" value="NZ_JAYFUH010000226.1"/>
</dbReference>
<evidence type="ECO:0000313" key="6">
    <source>
        <dbReference type="EMBL" id="MEA5668206.1"/>
    </source>
</evidence>
<keyword evidence="7" id="KW-1185">Reference proteome</keyword>
<dbReference type="InterPro" id="IPR000792">
    <property type="entry name" value="Tscrpt_reg_LuxR_C"/>
</dbReference>
<evidence type="ECO:0000259" key="5">
    <source>
        <dbReference type="PROSITE" id="PS50110"/>
    </source>
</evidence>
<dbReference type="PROSITE" id="PS50043">
    <property type="entry name" value="HTH_LUXR_2"/>
    <property type="match status" value="1"/>
</dbReference>
<dbReference type="InterPro" id="IPR039420">
    <property type="entry name" value="WalR-like"/>
</dbReference>
<evidence type="ECO:0000259" key="4">
    <source>
        <dbReference type="PROSITE" id="PS50043"/>
    </source>
</evidence>
<dbReference type="SUPFAM" id="SSF46894">
    <property type="entry name" value="C-terminal effector domain of the bipartite response regulators"/>
    <property type="match status" value="1"/>
</dbReference>
<dbReference type="Gene3D" id="3.40.50.2300">
    <property type="match status" value="1"/>
</dbReference>
<keyword evidence="1" id="KW-0597">Phosphoprotein</keyword>
<protein>
    <submittedName>
        <fullName evidence="6">Response regulator transcription factor</fullName>
    </submittedName>
</protein>
<dbReference type="SMART" id="SM00448">
    <property type="entry name" value="REC"/>
    <property type="match status" value="1"/>
</dbReference>